<protein>
    <submittedName>
        <fullName evidence="6">AT-rich interactive domain-containing protein 5A</fullName>
    </submittedName>
</protein>
<keyword evidence="3" id="KW-0539">Nucleus</keyword>
<feature type="non-terminal residue" evidence="6">
    <location>
        <position position="722"/>
    </location>
</feature>
<dbReference type="PANTHER" id="PTHR13964:SF25">
    <property type="entry name" value="AT-RICH INTERACTIVE DOMAIN-CONTAINING PROTEIN 5A"/>
    <property type="match status" value="1"/>
</dbReference>
<dbReference type="SUPFAM" id="SSF46774">
    <property type="entry name" value="ARID-like"/>
    <property type="match status" value="1"/>
</dbReference>
<organism evidence="6">
    <name type="scientific">Lamprotornis superbus</name>
    <dbReference type="NCBI Taxonomy" id="245042"/>
    <lineage>
        <taxon>Eukaryota</taxon>
        <taxon>Metazoa</taxon>
        <taxon>Chordata</taxon>
        <taxon>Craniata</taxon>
        <taxon>Vertebrata</taxon>
        <taxon>Euteleostomi</taxon>
        <taxon>Archelosauria</taxon>
        <taxon>Archosauria</taxon>
        <taxon>Dinosauria</taxon>
        <taxon>Saurischia</taxon>
        <taxon>Theropoda</taxon>
        <taxon>Coelurosauria</taxon>
        <taxon>Aves</taxon>
        <taxon>Neognathae</taxon>
        <taxon>Neoaves</taxon>
        <taxon>Telluraves</taxon>
        <taxon>Australaves</taxon>
        <taxon>Passeriformes</taxon>
        <taxon>Sturnidae</taxon>
        <taxon>Lamprotornis</taxon>
    </lineage>
</organism>
<dbReference type="GO" id="GO:0005634">
    <property type="term" value="C:nucleus"/>
    <property type="evidence" value="ECO:0007669"/>
    <property type="project" value="TreeGrafter"/>
</dbReference>
<feature type="compositionally biased region" description="Basic and acidic residues" evidence="4">
    <location>
        <begin position="67"/>
        <end position="100"/>
    </location>
</feature>
<dbReference type="SMART" id="SM01014">
    <property type="entry name" value="ARID"/>
    <property type="match status" value="1"/>
</dbReference>
<dbReference type="Gene3D" id="1.10.150.60">
    <property type="entry name" value="ARID DNA-binding domain"/>
    <property type="match status" value="1"/>
</dbReference>
<keyword evidence="2" id="KW-0804">Transcription</keyword>
<feature type="compositionally biased region" description="Basic and acidic residues" evidence="4">
    <location>
        <begin position="274"/>
        <end position="304"/>
    </location>
</feature>
<feature type="compositionally biased region" description="Basic and acidic residues" evidence="4">
    <location>
        <begin position="527"/>
        <end position="538"/>
    </location>
</feature>
<feature type="compositionally biased region" description="Basic and acidic residues" evidence="4">
    <location>
        <begin position="25"/>
        <end position="37"/>
    </location>
</feature>
<dbReference type="Proteomes" id="UP000618051">
    <property type="component" value="Unassembled WGS sequence"/>
</dbReference>
<dbReference type="InterPro" id="IPR001606">
    <property type="entry name" value="ARID_dom"/>
</dbReference>
<accession>A0A835NDN2</accession>
<feature type="region of interest" description="Disordered" evidence="4">
    <location>
        <begin position="209"/>
        <end position="367"/>
    </location>
</feature>
<evidence type="ECO:0000313" key="7">
    <source>
        <dbReference type="EMBL" id="KAI1230121.1"/>
    </source>
</evidence>
<dbReference type="GO" id="GO:0006357">
    <property type="term" value="P:regulation of transcription by RNA polymerase II"/>
    <property type="evidence" value="ECO:0007669"/>
    <property type="project" value="TreeGrafter"/>
</dbReference>
<evidence type="ECO:0000256" key="2">
    <source>
        <dbReference type="ARBA" id="ARBA00023163"/>
    </source>
</evidence>
<dbReference type="EMBL" id="JADDUC010000437">
    <property type="protein sequence ID" value="KAG0113472.1"/>
    <property type="molecule type" value="Genomic_DNA"/>
</dbReference>
<feature type="region of interest" description="Disordered" evidence="4">
    <location>
        <begin position="1"/>
        <end position="103"/>
    </location>
</feature>
<feature type="domain" description="ARID" evidence="5">
    <location>
        <begin position="102"/>
        <end position="199"/>
    </location>
</feature>
<dbReference type="OrthoDB" id="1938591at2759"/>
<reference evidence="6" key="1">
    <citation type="submission" date="2020-10" db="EMBL/GenBank/DDBJ databases">
        <title>Feather gene expression reveals the developmental basis of iridescence in African starlings.</title>
        <authorList>
            <person name="Rubenstein D.R."/>
        </authorList>
    </citation>
    <scope>NUCLEOTIDE SEQUENCE</scope>
    <source>
        <strain evidence="6">SS15</strain>
        <tissue evidence="6">Liver</tissue>
    </source>
</reference>
<feature type="region of interest" description="Disordered" evidence="4">
    <location>
        <begin position="398"/>
        <end position="479"/>
    </location>
</feature>
<evidence type="ECO:0000259" key="5">
    <source>
        <dbReference type="PROSITE" id="PS51011"/>
    </source>
</evidence>
<dbReference type="InterPro" id="IPR051232">
    <property type="entry name" value="ARID/SWI1_ChromRemod"/>
</dbReference>
<feature type="compositionally biased region" description="Acidic residues" evidence="4">
    <location>
        <begin position="564"/>
        <end position="577"/>
    </location>
</feature>
<dbReference type="SMART" id="SM00501">
    <property type="entry name" value="BRIGHT"/>
    <property type="match status" value="1"/>
</dbReference>
<feature type="region of interest" description="Disordered" evidence="4">
    <location>
        <begin position="507"/>
        <end position="609"/>
    </location>
</feature>
<keyword evidence="8" id="KW-1185">Reference proteome</keyword>
<reference evidence="7 8" key="2">
    <citation type="journal article" date="2021" name="J. Hered.">
        <title>Feather Gene Expression Elucidates the Developmental Basis of Plumage Iridescence in African Starlings.</title>
        <authorList>
            <person name="Rubenstein D.R."/>
            <person name="Corvelo A."/>
            <person name="MacManes M.D."/>
            <person name="Maia R."/>
            <person name="Narzisi G."/>
            <person name="Rousaki A."/>
            <person name="Vandenabeele P."/>
            <person name="Shawkey M.D."/>
            <person name="Solomon J."/>
        </authorList>
    </citation>
    <scope>NUCLEOTIDE SEQUENCE [LARGE SCALE GENOMIC DNA]</scope>
    <source>
        <strain evidence="7">SS15</strain>
    </source>
</reference>
<evidence type="ECO:0000313" key="6">
    <source>
        <dbReference type="EMBL" id="KAG0113472.1"/>
    </source>
</evidence>
<dbReference type="InterPro" id="IPR036431">
    <property type="entry name" value="ARID_dom_sf"/>
</dbReference>
<dbReference type="PROSITE" id="PS51011">
    <property type="entry name" value="ARID"/>
    <property type="match status" value="1"/>
</dbReference>
<dbReference type="Pfam" id="PF01388">
    <property type="entry name" value="ARID"/>
    <property type="match status" value="1"/>
</dbReference>
<sequence length="722" mass="76778">PGSLNGDRGLGSQNIERARGSLNGERARSSLNEERARSSLNPAGLRRMRISGRSSPKTQPRVPQDAPEARDGAERDEAVGEGGDKDKDDKDKEDKEKEDKEKEEEEAFLVSLYKFMKERHTPIERIPHLGFKQINLWKIYKAVEKLGAYELVSGGRVTGRRLWKNVYDELGGSPGSTSAATCTRRHYERWGRAGPGLWPAACLSFPRHSPRSPLAPQARPSLRAAPQGRGGQAAAPQQTPQAVQGLQGRQEQEGQEGEEPRAGARPLRRGGKVSGREGKGREGKGREGKGREGKGREGKGREGSRTPAQDAAPTSDPLCSQLAPDKGQPEAGAEDAPERGRGTDGRSSPASPAPSPSGGCPSPCRTHSETYKRLFSSFYSKGNHPIMSPLAKKKLLAQVSKAESLHCHKRHCPEGRRAPSDSGPEPARPGSGPGLAEQRSPEPSGAPDRAPSEGNEASPGGRDSQGCPRAEDGGPAPAVFTGYFHAYRSEGLQPGCPPLWGYFSNLKDFLEPPSALPARPGEPEQPQELRSKAGRPWEGRAAAVRACWVPPGATFGPAGHGRDEEEEDEDDEEDEEPFGPAAKPRAVSPLAKAGRDGGTRSPGGHQGLAKPKAVVATAGFAAPPPDAFPGAALHFPGGFGSPQEQLKTRGVPVAPALSLNPLVIPAFPSPLVVSSELCRPLATGRFPASFGGNSPRPRPYPAAPWHGQRSCGSPHVPHHARP</sequence>
<reference evidence="7" key="3">
    <citation type="submission" date="2022-01" db="EMBL/GenBank/DDBJ databases">
        <authorList>
            <person name="Rubenstein D.R."/>
        </authorList>
    </citation>
    <scope>NUCLEOTIDE SEQUENCE</scope>
    <source>
        <strain evidence="7">SS15</strain>
        <tissue evidence="7">Liver</tissue>
    </source>
</reference>
<evidence type="ECO:0000256" key="1">
    <source>
        <dbReference type="ARBA" id="ARBA00023015"/>
    </source>
</evidence>
<proteinExistence type="predicted"/>
<dbReference type="AlphaFoldDB" id="A0A835NDN2"/>
<gene>
    <name evidence="7" type="ORF">IHE44_0010513</name>
    <name evidence="6" type="ORF">IHE44_010369</name>
</gene>
<feature type="region of interest" description="Disordered" evidence="4">
    <location>
        <begin position="687"/>
        <end position="722"/>
    </location>
</feature>
<comment type="caution">
    <text evidence="6">The sequence shown here is derived from an EMBL/GenBank/DDBJ whole genome shotgun (WGS) entry which is preliminary data.</text>
</comment>
<dbReference type="EMBL" id="JADDUC020000032">
    <property type="protein sequence ID" value="KAI1230121.1"/>
    <property type="molecule type" value="Genomic_DNA"/>
</dbReference>
<evidence type="ECO:0000256" key="3">
    <source>
        <dbReference type="ARBA" id="ARBA00023242"/>
    </source>
</evidence>
<dbReference type="GO" id="GO:0000976">
    <property type="term" value="F:transcription cis-regulatory region binding"/>
    <property type="evidence" value="ECO:0007669"/>
    <property type="project" value="TreeGrafter"/>
</dbReference>
<dbReference type="PANTHER" id="PTHR13964">
    <property type="entry name" value="RBP-RELATED"/>
    <property type="match status" value="1"/>
</dbReference>
<evidence type="ECO:0000313" key="8">
    <source>
        <dbReference type="Proteomes" id="UP000618051"/>
    </source>
</evidence>
<keyword evidence="1" id="KW-0805">Transcription regulation</keyword>
<name>A0A835NDN2_9PASS</name>
<feature type="compositionally biased region" description="Low complexity" evidence="4">
    <location>
        <begin position="224"/>
        <end position="249"/>
    </location>
</feature>
<evidence type="ECO:0000256" key="4">
    <source>
        <dbReference type="SAM" id="MobiDB-lite"/>
    </source>
</evidence>